<dbReference type="RefSeq" id="WP_012710874.1">
    <property type="nucleotide sequence ID" value="NC_012588.1"/>
</dbReference>
<name>C3MWE5_SACI4</name>
<gene>
    <name evidence="1" type="ordered locus">M1425_0794</name>
</gene>
<protein>
    <submittedName>
        <fullName evidence="1">Uncharacterized protein</fullName>
    </submittedName>
</protein>
<dbReference type="HOGENOM" id="CLU_1736494_0_0_2"/>
<dbReference type="InterPro" id="IPR036390">
    <property type="entry name" value="WH_DNA-bd_sf"/>
</dbReference>
<reference evidence="1 2" key="1">
    <citation type="journal article" date="2009" name="Proc. Natl. Acad. Sci. U.S.A.">
        <title>Biogeography of the Sulfolobus islandicus pan-genome.</title>
        <authorList>
            <person name="Reno M.L."/>
            <person name="Held N.L."/>
            <person name="Fields C.J."/>
            <person name="Burke P.V."/>
            <person name="Whitaker R.J."/>
        </authorList>
    </citation>
    <scope>NUCLEOTIDE SEQUENCE [LARGE SCALE GENOMIC DNA]</scope>
    <source>
        <strain evidence="2">M.14.25 / Kamchatka #1</strain>
    </source>
</reference>
<dbReference type="KEGG" id="sia:M1425_0794"/>
<accession>C3MWE5</accession>
<dbReference type="InterPro" id="IPR036388">
    <property type="entry name" value="WH-like_DNA-bd_sf"/>
</dbReference>
<dbReference type="EMBL" id="CP001400">
    <property type="protein sequence ID" value="ACP37603.1"/>
    <property type="molecule type" value="Genomic_DNA"/>
</dbReference>
<dbReference type="AlphaFoldDB" id="C3MWE5"/>
<dbReference type="SUPFAM" id="SSF46785">
    <property type="entry name" value="Winged helix' DNA-binding domain"/>
    <property type="match status" value="1"/>
</dbReference>
<dbReference type="GeneID" id="84058235"/>
<dbReference type="Proteomes" id="UP000001350">
    <property type="component" value="Chromosome"/>
</dbReference>
<evidence type="ECO:0000313" key="2">
    <source>
        <dbReference type="Proteomes" id="UP000001350"/>
    </source>
</evidence>
<proteinExistence type="predicted"/>
<organism evidence="1 2">
    <name type="scientific">Saccharolobus islandicus (strain M.14.25 / Kamchatka #1)</name>
    <name type="common">Sulfolobus islandicus</name>
    <dbReference type="NCBI Taxonomy" id="427317"/>
    <lineage>
        <taxon>Archaea</taxon>
        <taxon>Thermoproteota</taxon>
        <taxon>Thermoprotei</taxon>
        <taxon>Sulfolobales</taxon>
        <taxon>Sulfolobaceae</taxon>
        <taxon>Saccharolobus</taxon>
    </lineage>
</organism>
<dbReference type="Gene3D" id="1.10.10.10">
    <property type="entry name" value="Winged helix-like DNA-binding domain superfamily/Winged helix DNA-binding domain"/>
    <property type="match status" value="1"/>
</dbReference>
<evidence type="ECO:0000313" key="1">
    <source>
        <dbReference type="EMBL" id="ACP37603.1"/>
    </source>
</evidence>
<sequence length="150" mass="17118">MQNRKSSNIKKLTPAECAIVISIDILYKAGKPTTPKEIADFLKEDIQTVRNILERLRKKDVVISSLAFGLAGLARMSSTSQVSGRERIHRLTSDIESILQQHPEILDWAKVGLGINDKNELIEYINKRVEEIKPDRSKNSEEEHNQQIKR</sequence>